<dbReference type="Gene3D" id="3.20.110.20">
    <property type="match status" value="1"/>
</dbReference>
<name>A0A0M4D8S2_9BACT</name>
<reference evidence="4 5" key="1">
    <citation type="submission" date="2015-07" db="EMBL/GenBank/DDBJ databases">
        <title>Isolation and Genomic Characterization of a Novel Halophilic Metal-Reducing Deltaproteobacterium from the Deep Subsurface.</title>
        <authorList>
            <person name="Badalamenti J.P."/>
            <person name="Summers Z.M."/>
            <person name="Gralnick J.A."/>
            <person name="Bond D.R."/>
        </authorList>
    </citation>
    <scope>NUCLEOTIDE SEQUENCE [LARGE SCALE GENOMIC DNA]</scope>
    <source>
        <strain evidence="4 5">WTL</strain>
    </source>
</reference>
<dbReference type="GO" id="GO:0005975">
    <property type="term" value="P:carbohydrate metabolic process"/>
    <property type="evidence" value="ECO:0007669"/>
    <property type="project" value="InterPro"/>
</dbReference>
<keyword evidence="2" id="KW-0119">Carbohydrate metabolism</keyword>
<evidence type="ECO:0000313" key="4">
    <source>
        <dbReference type="EMBL" id="ALC17785.1"/>
    </source>
</evidence>
<gene>
    <name evidence="4" type="ORF">DSOUD_3059</name>
</gene>
<dbReference type="CDD" id="cd10797">
    <property type="entry name" value="GH57N_APU_like_1"/>
    <property type="match status" value="1"/>
</dbReference>
<dbReference type="Proteomes" id="UP000057158">
    <property type="component" value="Chromosome"/>
</dbReference>
<evidence type="ECO:0000256" key="1">
    <source>
        <dbReference type="ARBA" id="ARBA00006821"/>
    </source>
</evidence>
<evidence type="ECO:0000313" key="5">
    <source>
        <dbReference type="Proteomes" id="UP000057158"/>
    </source>
</evidence>
<feature type="domain" description="Glycoside hydrolase family 57 N-terminal" evidence="3">
    <location>
        <begin position="110"/>
        <end position="304"/>
    </location>
</feature>
<accession>A0A0M4D8S2</accession>
<dbReference type="EMBL" id="CP010802">
    <property type="protein sequence ID" value="ALC17785.1"/>
    <property type="molecule type" value="Genomic_DNA"/>
</dbReference>
<dbReference type="PANTHER" id="PTHR36306">
    <property type="entry name" value="ALPHA-AMYLASE-RELATED-RELATED"/>
    <property type="match status" value="1"/>
</dbReference>
<dbReference type="Pfam" id="PF03065">
    <property type="entry name" value="Glyco_hydro_57"/>
    <property type="match status" value="1"/>
</dbReference>
<proteinExistence type="inferred from homology"/>
<dbReference type="InterPro" id="IPR011330">
    <property type="entry name" value="Glyco_hydro/deAcase_b/a-brl"/>
</dbReference>
<dbReference type="KEGG" id="des:DSOUD_3059"/>
<dbReference type="AlphaFoldDB" id="A0A0M4D8S2"/>
<dbReference type="STRING" id="1603606.DSOUD_3059"/>
<evidence type="ECO:0000256" key="2">
    <source>
        <dbReference type="ARBA" id="ARBA00023277"/>
    </source>
</evidence>
<keyword evidence="5" id="KW-1185">Reference proteome</keyword>
<evidence type="ECO:0000259" key="3">
    <source>
        <dbReference type="Pfam" id="PF03065"/>
    </source>
</evidence>
<dbReference type="Pfam" id="PF12055">
    <property type="entry name" value="DUF3536"/>
    <property type="match status" value="1"/>
</dbReference>
<dbReference type="GO" id="GO:0003824">
    <property type="term" value="F:catalytic activity"/>
    <property type="evidence" value="ECO:0007669"/>
    <property type="project" value="InterPro"/>
</dbReference>
<dbReference type="SUPFAM" id="SSF88713">
    <property type="entry name" value="Glycoside hydrolase/deacetylase"/>
    <property type="match status" value="1"/>
</dbReference>
<dbReference type="RefSeq" id="WP_053551769.1">
    <property type="nucleotide sequence ID" value="NZ_CP010802.1"/>
</dbReference>
<dbReference type="InterPro" id="IPR052046">
    <property type="entry name" value="GH57_Enzymes"/>
</dbReference>
<dbReference type="InterPro" id="IPR004300">
    <property type="entry name" value="Glyco_hydro_57_N"/>
</dbReference>
<organism evidence="4 5">
    <name type="scientific">Desulfuromonas soudanensis</name>
    <dbReference type="NCBI Taxonomy" id="1603606"/>
    <lineage>
        <taxon>Bacteria</taxon>
        <taxon>Pseudomonadati</taxon>
        <taxon>Thermodesulfobacteriota</taxon>
        <taxon>Desulfuromonadia</taxon>
        <taxon>Desulfuromonadales</taxon>
        <taxon>Desulfuromonadaceae</taxon>
        <taxon>Desulfuromonas</taxon>
    </lineage>
</organism>
<comment type="similarity">
    <text evidence="1">Belongs to the glycosyl hydrolase 57 family.</text>
</comment>
<protein>
    <recommendedName>
        <fullName evidence="3">Glycoside hydrolase family 57 N-terminal domain-containing protein</fullName>
    </recommendedName>
</protein>
<sequence length="801" mass="90144">MEPFICIHGHFYQPPRENPWLEDIELQDSAYPFHDWNERIAVECYAPNGVARILDGEGRIGRIVNNYGQISFNVGPTLLSWLEKHRPDTYLAILDADRTSRQRFAGHGSAIAQGYNHMIMPLANSRDKATQVAWGLGDFRRRFGREPEGMWLPETAVDLETLEVLAGEGITYTILAPHQAARIRPLGEKRWQDVSGGKVDPRIPYRCPLPSGKSIDLFFYDGPLAQEIAFGGLLRDGEHFLQRLVGNPSADSRPELVHVATDGETYGHHHRFGEMALAYCLDQIERRKLARITNYGEFLATYPPAFEVQIAENTSWSCAHGVERWRSDCGCHIGGKPGWTQAWRAPLRAALDWLRDDLALLFEKEAASLFADPWKARDAYIEVLLDRSPETVRSFFQAQAGRVLNPEEEVRGLRLLELQRQAMLMYTSCGWFFDEVSGIETTQILAYAGRAVQLAEEACGVRLEDDFVQRLSEVPSNDPRKGDGARIYRDLVAAIRLDLPRVAAHHAIVAGFGGTETEGREVYCYSATDCEQQDFPGGRMKLTVGRTRIRSSITWNEEDFAFAVLNLGGHNVNAGVRPFGGGQAFASLSSSLSEAFGRSDIPGVIRLMDQHFGTSSYSLWHLFRDEQRRVLGQVMAQPLELVAAAFQTIYADNFTLLRFLRGIGMPIPAALQVPAEQVLTGRLRDLLENGPLHPRRLHDLAEEVEKLGLTLDDPMLPLAAGRQLLRQMEKLSRTPRNMALLLTIIETLEVLQAFPLEVDLWKAQNLYWDTHHALKPLSGGENGEWQESFRRLGDLLQIRIS</sequence>
<dbReference type="PANTHER" id="PTHR36306:SF3">
    <property type="entry name" value="GLYCOSIDE HYDROLASE FAMILY 57"/>
    <property type="match status" value="1"/>
</dbReference>
<dbReference type="OrthoDB" id="9757977at2"/>
<dbReference type="InterPro" id="IPR021923">
    <property type="entry name" value="DUF3536"/>
</dbReference>
<dbReference type="PATRIC" id="fig|1603606.3.peg.3300"/>